<feature type="compositionally biased region" description="Low complexity" evidence="1">
    <location>
        <begin position="834"/>
        <end position="856"/>
    </location>
</feature>
<gene>
    <name evidence="2" type="ORF">KFE25_014378</name>
</gene>
<feature type="compositionally biased region" description="Low complexity" evidence="1">
    <location>
        <begin position="527"/>
        <end position="541"/>
    </location>
</feature>
<feature type="compositionally biased region" description="Low complexity" evidence="1">
    <location>
        <begin position="603"/>
        <end position="616"/>
    </location>
</feature>
<sequence>MLVGRGAALVEQQLEASDRAVADDVAALHRYLAAATCRSSAHAGHQRLELRAPSPPRARLRAVSSRLPATHARLVALRRGLRPLRGAAAHAATRARGASAGRASRTRAGLWAFVRAAEGAAAAAPALERAAVLHRLVSSRERFRAVRRWGRWSAAVRRASSRAPVLARGLGRVARARALARWRLARARAARHEALEVGAIATWRALVRERAFGAWCRCFLCASLRDDPVRRASAEASRALGLRSALERWRSRSAARGPAALGAARRGALVRAQRGWERGACRTAAQRAEQRAAAAHARARAQRRTVRALRARAALAPWRAAETWRARTAAGFTRWRDATWRARARAITAAAVQRAALVAWAADARPRAAGARRARAAAATSPIRLSSHRTVASGRTPPSSMLEFDERSSPRRPARERAEGGDATAAQRVDGGCDAERGSARVTHGSGWASTHMPSRELERAPARPPAGATGGGWPASPPGARDMAMGEGEEEDGGVEAAIKRGWQLAGVRITPSRRAARSPPPPPSARASAPQPHSASQRPGASANQQPASHQPLLPPLLPLLLPVEYAAGYAAGATGVWDAGLDSDNDGGGNENQRTRASPAAAQMAGIADAQLAGDARPQAAATKLASEDASEAARGARAQLRGERSPPRELRANPHGDVTPPPGGAGSFSARASPARAPGPDARRAAPGGEDGGPADARAVCSPPRSAGRSSTRGCASASASVRGSAPRAGAGAAATGARAGAEAALRERSDASDAPATRAPPSGRANPGGTVARRLASLEAAVARERARSLPPPRARVATAVRSRSRSRDPVGNVADDAAGRGERALVGDSSSPPSAVAGSPPSAAPSGAADGAAAARPFARRRLADARVRMAAWLGHAAAVRAAFELWRAGGAPPGARAAGGARARALRHGAEARARSLSRLAANARARSASRAAAQRVAIGAAARSARRALFALARRAPPRPAPDAAADSDEDEDCASGRADAERRGARAPARSPPPAFSASLATAFWRDRAAVAAESRRDATLRRLRSTVAWTPLEQRRSGWAWPFDLSVRPEESGRPASARTPLRTPLRAPAQSGAAAAPAARARSAPAGTPPREGAPLAPLAPRVRAPRLRSAMRAWWIFGLHAAVWAKTAQLLAHLAAARALDAWRRTGRRGALGTPRSPVERAAARTAAAAARASAAHLASGPHSPAARRVLALIRTARSIAEAEAEAGQAGPSALRARARARATGRARAHASGRRGCRQARARRPSSRRSEA</sequence>
<dbReference type="AlphaFoldDB" id="A0A8J6C7H9"/>
<organism evidence="2 3">
    <name type="scientific">Diacronema lutheri</name>
    <name type="common">Unicellular marine alga</name>
    <name type="synonym">Monochrysis lutheri</name>
    <dbReference type="NCBI Taxonomy" id="2081491"/>
    <lineage>
        <taxon>Eukaryota</taxon>
        <taxon>Haptista</taxon>
        <taxon>Haptophyta</taxon>
        <taxon>Pavlovophyceae</taxon>
        <taxon>Pavlovales</taxon>
        <taxon>Pavlovaceae</taxon>
        <taxon>Diacronema</taxon>
    </lineage>
</organism>
<feature type="compositionally biased region" description="Basic residues" evidence="1">
    <location>
        <begin position="1229"/>
        <end position="1264"/>
    </location>
</feature>
<evidence type="ECO:0000256" key="1">
    <source>
        <dbReference type="SAM" id="MobiDB-lite"/>
    </source>
</evidence>
<feature type="compositionally biased region" description="Low complexity" evidence="1">
    <location>
        <begin position="671"/>
        <end position="703"/>
    </location>
</feature>
<protein>
    <submittedName>
        <fullName evidence="2">Uncharacterized protein</fullName>
    </submittedName>
</protein>
<feature type="region of interest" description="Disordered" evidence="1">
    <location>
        <begin position="372"/>
        <end position="554"/>
    </location>
</feature>
<feature type="region of interest" description="Disordered" evidence="1">
    <location>
        <begin position="1216"/>
        <end position="1264"/>
    </location>
</feature>
<dbReference type="Proteomes" id="UP000751190">
    <property type="component" value="Unassembled WGS sequence"/>
</dbReference>
<feature type="compositionally biased region" description="Low complexity" evidence="1">
    <location>
        <begin position="1218"/>
        <end position="1228"/>
    </location>
</feature>
<evidence type="ECO:0000313" key="3">
    <source>
        <dbReference type="Proteomes" id="UP000751190"/>
    </source>
</evidence>
<feature type="compositionally biased region" description="Low complexity" evidence="1">
    <location>
        <begin position="1077"/>
        <end position="1108"/>
    </location>
</feature>
<feature type="compositionally biased region" description="Basic and acidic residues" evidence="1">
    <location>
        <begin position="404"/>
        <end position="420"/>
    </location>
</feature>
<accession>A0A8J6C7H9</accession>
<feature type="compositionally biased region" description="Basic and acidic residues" evidence="1">
    <location>
        <begin position="644"/>
        <end position="658"/>
    </location>
</feature>
<name>A0A8J6C7H9_DIALT</name>
<comment type="caution">
    <text evidence="2">The sequence shown here is derived from an EMBL/GenBank/DDBJ whole genome shotgun (WGS) entry which is preliminary data.</text>
</comment>
<evidence type="ECO:0000313" key="2">
    <source>
        <dbReference type="EMBL" id="KAG8459815.1"/>
    </source>
</evidence>
<feature type="region of interest" description="Disordered" evidence="1">
    <location>
        <begin position="961"/>
        <end position="1005"/>
    </location>
</feature>
<keyword evidence="3" id="KW-1185">Reference proteome</keyword>
<feature type="region of interest" description="Disordered" evidence="1">
    <location>
        <begin position="585"/>
        <end position="856"/>
    </location>
</feature>
<feature type="region of interest" description="Disordered" evidence="1">
    <location>
        <begin position="1059"/>
        <end position="1108"/>
    </location>
</feature>
<dbReference type="EMBL" id="JAGTXO010000037">
    <property type="protein sequence ID" value="KAG8459815.1"/>
    <property type="molecule type" value="Genomic_DNA"/>
</dbReference>
<reference evidence="2" key="1">
    <citation type="submission" date="2021-05" db="EMBL/GenBank/DDBJ databases">
        <title>The genome of the haptophyte Pavlova lutheri (Diacronema luteri, Pavlovales) - a model for lipid biosynthesis in eukaryotic algae.</title>
        <authorList>
            <person name="Hulatt C.J."/>
            <person name="Posewitz M.C."/>
        </authorList>
    </citation>
    <scope>NUCLEOTIDE SEQUENCE</scope>
    <source>
        <strain evidence="2">NIVA-4/92</strain>
    </source>
</reference>
<feature type="compositionally biased region" description="Low complexity" evidence="1">
    <location>
        <begin position="720"/>
        <end position="748"/>
    </location>
</feature>
<proteinExistence type="predicted"/>